<comment type="caution">
    <text evidence="3">The sequence shown here is derived from an EMBL/GenBank/DDBJ whole genome shotgun (WGS) entry which is preliminary data.</text>
</comment>
<evidence type="ECO:0000313" key="4">
    <source>
        <dbReference type="Proteomes" id="UP000664167"/>
    </source>
</evidence>
<feature type="non-terminal residue" evidence="3">
    <location>
        <position position="1"/>
    </location>
</feature>
<feature type="region of interest" description="Disordered" evidence="1">
    <location>
        <begin position="76"/>
        <end position="132"/>
    </location>
</feature>
<evidence type="ECO:0000313" key="3">
    <source>
        <dbReference type="EMBL" id="MBO0518078.1"/>
    </source>
</evidence>
<dbReference type="SUPFAM" id="SSF56801">
    <property type="entry name" value="Acetyl-CoA synthetase-like"/>
    <property type="match status" value="1"/>
</dbReference>
<feature type="domain" description="AMP-dependent synthetase/ligase" evidence="2">
    <location>
        <begin position="1"/>
        <end position="83"/>
    </location>
</feature>
<reference evidence="3" key="1">
    <citation type="submission" date="2021-03" db="EMBL/GenBank/DDBJ databases">
        <title>Streptomyces poriferae sp. nov., a novel marine sponge-derived Actinobacteria species with anti-MRSA activity.</title>
        <authorList>
            <person name="Sandoval-Powers M."/>
            <person name="Kralova S."/>
            <person name="Nguyen G.-S."/>
            <person name="Fawwal D."/>
            <person name="Degnes K."/>
            <person name="Klinkenberg G."/>
            <person name="Sletta H."/>
            <person name="Wentzel A."/>
            <person name="Liles M.R."/>
        </authorList>
    </citation>
    <scope>NUCLEOTIDE SEQUENCE</scope>
    <source>
        <strain evidence="3">DSM 41794</strain>
    </source>
</reference>
<dbReference type="Pfam" id="PF00501">
    <property type="entry name" value="AMP-binding"/>
    <property type="match status" value="1"/>
</dbReference>
<evidence type="ECO:0000259" key="2">
    <source>
        <dbReference type="Pfam" id="PF00501"/>
    </source>
</evidence>
<keyword evidence="4" id="KW-1185">Reference proteome</keyword>
<evidence type="ECO:0000256" key="1">
    <source>
        <dbReference type="SAM" id="MobiDB-lite"/>
    </source>
</evidence>
<dbReference type="InterPro" id="IPR000873">
    <property type="entry name" value="AMP-dep_synth/lig_dom"/>
</dbReference>
<dbReference type="Proteomes" id="UP000664167">
    <property type="component" value="Unassembled WGS sequence"/>
</dbReference>
<protein>
    <submittedName>
        <fullName evidence="3">AMP-binding protein</fullName>
    </submittedName>
</protein>
<sequence length="132" mass="13871">ERVAILLGNRVEAVESLLAVTRASGVGVPLDPGSSGAELARLLEDCGARVLITDEARLTHRRGLLSRPGLIVVVAEGGEEDGDTPLPRPHPPMLRSPRTAECPRPPHRPRPPPRSARGGTAVPADASAGLHR</sequence>
<accession>A0A939FHK1</accession>
<dbReference type="Gene3D" id="3.40.50.12780">
    <property type="entry name" value="N-terminal domain of ligase-like"/>
    <property type="match status" value="1"/>
</dbReference>
<dbReference type="InterPro" id="IPR042099">
    <property type="entry name" value="ANL_N_sf"/>
</dbReference>
<organism evidence="3 4">
    <name type="scientific">Streptomyces beijiangensis</name>
    <dbReference type="NCBI Taxonomy" id="163361"/>
    <lineage>
        <taxon>Bacteria</taxon>
        <taxon>Bacillati</taxon>
        <taxon>Actinomycetota</taxon>
        <taxon>Actinomycetes</taxon>
        <taxon>Kitasatosporales</taxon>
        <taxon>Streptomycetaceae</taxon>
        <taxon>Streptomyces</taxon>
    </lineage>
</organism>
<dbReference type="EMBL" id="JAFLRJ010001192">
    <property type="protein sequence ID" value="MBO0518078.1"/>
    <property type="molecule type" value="Genomic_DNA"/>
</dbReference>
<proteinExistence type="predicted"/>
<name>A0A939FHK1_9ACTN</name>
<gene>
    <name evidence="3" type="ORF">J0695_41130</name>
</gene>
<dbReference type="AlphaFoldDB" id="A0A939FHK1"/>